<dbReference type="RefSeq" id="WP_181338948.1">
    <property type="nucleotide sequence ID" value="NZ_JAAKDE010000004.1"/>
</dbReference>
<evidence type="ECO:0000313" key="4">
    <source>
        <dbReference type="EMBL" id="MBA2132504.1"/>
    </source>
</evidence>
<evidence type="ECO:0000259" key="3">
    <source>
        <dbReference type="SMART" id="SM01027"/>
    </source>
</evidence>
<feature type="domain" description="Metallo-beta-lactamase" evidence="2">
    <location>
        <begin position="13"/>
        <end position="248"/>
    </location>
</feature>
<evidence type="ECO:0000259" key="2">
    <source>
        <dbReference type="SMART" id="SM00849"/>
    </source>
</evidence>
<feature type="domain" description="Beta-Casp" evidence="3">
    <location>
        <begin position="253"/>
        <end position="379"/>
    </location>
</feature>
<dbReference type="CDD" id="cd16295">
    <property type="entry name" value="TTHA0252-CPSF-like_MBL-fold"/>
    <property type="match status" value="1"/>
</dbReference>
<dbReference type="Pfam" id="PF00753">
    <property type="entry name" value="Lactamase_B"/>
    <property type="match status" value="1"/>
</dbReference>
<evidence type="ECO:0000256" key="1">
    <source>
        <dbReference type="ARBA" id="ARBA00022801"/>
    </source>
</evidence>
<dbReference type="InterPro" id="IPR022712">
    <property type="entry name" value="Beta_Casp"/>
</dbReference>
<dbReference type="Proteomes" id="UP000657177">
    <property type="component" value="Unassembled WGS sequence"/>
</dbReference>
<dbReference type="PANTHER" id="PTHR11203:SF37">
    <property type="entry name" value="INTEGRATOR COMPLEX SUBUNIT 11"/>
    <property type="match status" value="1"/>
</dbReference>
<dbReference type="Pfam" id="PF07521">
    <property type="entry name" value="RMMBL"/>
    <property type="match status" value="1"/>
</dbReference>
<dbReference type="Pfam" id="PF10996">
    <property type="entry name" value="Beta-Casp"/>
    <property type="match status" value="1"/>
</dbReference>
<reference evidence="4" key="1">
    <citation type="submission" date="2020-06" db="EMBL/GenBank/DDBJ databases">
        <title>Novel chitinolytic bacterium.</title>
        <authorList>
            <person name="Ungkulpasvich U."/>
            <person name="Kosugi A."/>
            <person name="Uke A."/>
        </authorList>
    </citation>
    <scope>NUCLEOTIDE SEQUENCE</scope>
    <source>
        <strain evidence="4">UUS1-1</strain>
    </source>
</reference>
<keyword evidence="1" id="KW-0378">Hydrolase</keyword>
<protein>
    <submittedName>
        <fullName evidence="4">MBL fold metallo-hydrolase</fullName>
    </submittedName>
</protein>
<sequence>MHITFLGAARMVTGSCFYLETEKSKFLVDCGLFQGSSEERDLNDRSLPFNPADLDFVLLTHAHIDHSGYLPKLCQLGFRGRIIATQATTDLCQIMLTDAGYIQEMEAEWHNRKRVRQGAAPIEPLYTVHDAQAALKYFYPVHYGEEIEAGEGVKVRFRDAGHILGSAILEIWVHEGDKRIKLVFSGDIGQYKQPIVRDPALIEAADYIIIESTYGNRHHINHEDRTERLAEAVNRAVQAGGKLIIPSFAVGRTQDILYHLKKLRLAGQIPLDIPVYIDSPMAVSATEIFRRNSQYFDEETYHLLRKGENPFEFPGLHFVRTTEESKRLNEMEGKQIIISASGMCEAGRILHHLRHNLWRPETHVLFVGYQAEGTLGRRLLDGAKAVKIFGEEILVKAQILKIEGFSAHADQEAMLQWLRGFVQKPAAVFLVHGDADVLPVWEQKIRETLNMTTIIPELGQRFDLAEKATEEKSMIQVPDSQEQLRQLLLMLDEKYLDFRGRLRQQANQIGPEGLMSLAAELEKLNKLIEENSFSS</sequence>
<dbReference type="InterPro" id="IPR036866">
    <property type="entry name" value="RibonucZ/Hydroxyglut_hydro"/>
</dbReference>
<organism evidence="4 5">
    <name type="scientific">Capillibacterium thermochitinicola</name>
    <dbReference type="NCBI Taxonomy" id="2699427"/>
    <lineage>
        <taxon>Bacteria</taxon>
        <taxon>Bacillati</taxon>
        <taxon>Bacillota</taxon>
        <taxon>Capillibacterium</taxon>
    </lineage>
</organism>
<dbReference type="GO" id="GO:0016787">
    <property type="term" value="F:hydrolase activity"/>
    <property type="evidence" value="ECO:0007669"/>
    <property type="project" value="UniProtKB-KW"/>
</dbReference>
<proteinExistence type="predicted"/>
<dbReference type="InterPro" id="IPR050698">
    <property type="entry name" value="MBL"/>
</dbReference>
<name>A0A8J6I0K7_9FIRM</name>
<keyword evidence="5" id="KW-1185">Reference proteome</keyword>
<dbReference type="AlphaFoldDB" id="A0A8J6I0K7"/>
<gene>
    <name evidence="4" type="ORF">G5B42_02960</name>
</gene>
<dbReference type="EMBL" id="JAAKDE010000004">
    <property type="protein sequence ID" value="MBA2132504.1"/>
    <property type="molecule type" value="Genomic_DNA"/>
</dbReference>
<dbReference type="GO" id="GO:0004521">
    <property type="term" value="F:RNA endonuclease activity"/>
    <property type="evidence" value="ECO:0007669"/>
    <property type="project" value="TreeGrafter"/>
</dbReference>
<dbReference type="InterPro" id="IPR011108">
    <property type="entry name" value="RMMBL"/>
</dbReference>
<dbReference type="SMART" id="SM01027">
    <property type="entry name" value="Beta-Casp"/>
    <property type="match status" value="1"/>
</dbReference>
<comment type="caution">
    <text evidence="4">The sequence shown here is derived from an EMBL/GenBank/DDBJ whole genome shotgun (WGS) entry which is preliminary data.</text>
</comment>
<dbReference type="SUPFAM" id="SSF56281">
    <property type="entry name" value="Metallo-hydrolase/oxidoreductase"/>
    <property type="match status" value="1"/>
</dbReference>
<evidence type="ECO:0000313" key="5">
    <source>
        <dbReference type="Proteomes" id="UP000657177"/>
    </source>
</evidence>
<dbReference type="InterPro" id="IPR001279">
    <property type="entry name" value="Metallo-B-lactamas"/>
</dbReference>
<accession>A0A8J6I0K7</accession>
<dbReference type="SMART" id="SM00849">
    <property type="entry name" value="Lactamase_B"/>
    <property type="match status" value="1"/>
</dbReference>
<dbReference type="Gene3D" id="3.40.50.10890">
    <property type="match status" value="1"/>
</dbReference>
<dbReference type="Gene3D" id="3.60.15.10">
    <property type="entry name" value="Ribonuclease Z/Hydroxyacylglutathione hydrolase-like"/>
    <property type="match status" value="1"/>
</dbReference>
<dbReference type="PANTHER" id="PTHR11203">
    <property type="entry name" value="CLEAVAGE AND POLYADENYLATION SPECIFICITY FACTOR FAMILY MEMBER"/>
    <property type="match status" value="1"/>
</dbReference>